<dbReference type="Proteomes" id="UP001311799">
    <property type="component" value="Unassembled WGS sequence"/>
</dbReference>
<dbReference type="EMBL" id="JAWDEY010000013">
    <property type="protein sequence ID" value="KAK6589296.1"/>
    <property type="molecule type" value="Genomic_DNA"/>
</dbReference>
<dbReference type="SUPFAM" id="SSF46689">
    <property type="entry name" value="Homeodomain-like"/>
    <property type="match status" value="1"/>
</dbReference>
<reference evidence="3 4" key="1">
    <citation type="submission" date="2023-10" db="EMBL/GenBank/DDBJ databases">
        <title>Comparative genomics analysis reveals potential genetic determinants of host preference in Cryptosporidium xiaoi.</title>
        <authorList>
            <person name="Xiao L."/>
            <person name="Li J."/>
        </authorList>
    </citation>
    <scope>NUCLEOTIDE SEQUENCE [LARGE SCALE GENOMIC DNA]</scope>
    <source>
        <strain evidence="3 4">52996</strain>
    </source>
</reference>
<keyword evidence="4" id="KW-1185">Reference proteome</keyword>
<dbReference type="SMART" id="SM00717">
    <property type="entry name" value="SANT"/>
    <property type="match status" value="2"/>
</dbReference>
<feature type="domain" description="HTH myb-type" evidence="2">
    <location>
        <begin position="97"/>
        <end position="146"/>
    </location>
</feature>
<comment type="caution">
    <text evidence="3">The sequence shown here is derived from an EMBL/GenBank/DDBJ whole genome shotgun (WGS) entry which is preliminary data.</text>
</comment>
<dbReference type="AlphaFoldDB" id="A0AAV9XX90"/>
<dbReference type="PANTHER" id="PTHR47430">
    <property type="entry name" value="GB|AAC33480.1"/>
    <property type="match status" value="1"/>
</dbReference>
<dbReference type="InterPro" id="IPR017930">
    <property type="entry name" value="Myb_dom"/>
</dbReference>
<dbReference type="CDD" id="cd00167">
    <property type="entry name" value="SANT"/>
    <property type="match status" value="1"/>
</dbReference>
<dbReference type="Gene3D" id="1.10.10.60">
    <property type="entry name" value="Homeodomain-like"/>
    <property type="match status" value="1"/>
</dbReference>
<dbReference type="InterPro" id="IPR009057">
    <property type="entry name" value="Homeodomain-like_sf"/>
</dbReference>
<evidence type="ECO:0000259" key="2">
    <source>
        <dbReference type="PROSITE" id="PS51294"/>
    </source>
</evidence>
<feature type="domain" description="Myb-like" evidence="1">
    <location>
        <begin position="97"/>
        <end position="142"/>
    </location>
</feature>
<name>A0AAV9XX90_9CRYT</name>
<proteinExistence type="predicted"/>
<evidence type="ECO:0000259" key="1">
    <source>
        <dbReference type="PROSITE" id="PS50090"/>
    </source>
</evidence>
<dbReference type="PANTHER" id="PTHR47430:SF4">
    <property type="entry name" value="GB|AAC33480.1"/>
    <property type="match status" value="1"/>
</dbReference>
<accession>A0AAV9XX90</accession>
<evidence type="ECO:0000313" key="3">
    <source>
        <dbReference type="EMBL" id="KAK6589296.1"/>
    </source>
</evidence>
<protein>
    <submittedName>
        <fullName evidence="3">Uncharacterized protein</fullName>
    </submittedName>
</protein>
<sequence>MNANNHGFTHIRSWNDHINNPNISKGKFSSKEREMINSKIREYFNSQNWEWEEGLEHIFSNNKGKKENHWPIIGEALPNRSLQSIYYFSKRMIGAGKRGKWSKEEEKELIKLVGEYGQKWSMFTEFIGRSAASIRDKWRDLSPRIEKCKPDFDPGNMINYNTEKLLNSKMPLVIDIFVLYCIEYYTGEFLPFKGISWKAIVDSLSLPLFPTEFLRFWKKCSKYLMKKEGIELQPITENDLSDYSRRVSQSQIRLRYISSLYPRLKSIQVKQANNQTSNIFFLALKYLYDTRHEYSNIDEIKYNDWPKILSVDFPLTTLWSRIRLSISRLTNKDLHISERIAILFDKFKNSHITTLRAQPELNELLCSTNDIVDKSGSEKKHIFSVDSKRLRMTVLKLIKQVRNEKLKPKNTNKSHCEYSSLQQVVFQAGQC</sequence>
<dbReference type="PROSITE" id="PS51294">
    <property type="entry name" value="HTH_MYB"/>
    <property type="match status" value="1"/>
</dbReference>
<dbReference type="Pfam" id="PF13921">
    <property type="entry name" value="Myb_DNA-bind_6"/>
    <property type="match status" value="1"/>
</dbReference>
<evidence type="ECO:0000313" key="4">
    <source>
        <dbReference type="Proteomes" id="UP001311799"/>
    </source>
</evidence>
<dbReference type="InterPro" id="IPR001005">
    <property type="entry name" value="SANT/Myb"/>
</dbReference>
<organism evidence="3 4">
    <name type="scientific">Cryptosporidium xiaoi</name>
    <dbReference type="NCBI Taxonomy" id="659607"/>
    <lineage>
        <taxon>Eukaryota</taxon>
        <taxon>Sar</taxon>
        <taxon>Alveolata</taxon>
        <taxon>Apicomplexa</taxon>
        <taxon>Conoidasida</taxon>
        <taxon>Coccidia</taxon>
        <taxon>Eucoccidiorida</taxon>
        <taxon>Eimeriorina</taxon>
        <taxon>Cryptosporidiidae</taxon>
        <taxon>Cryptosporidium</taxon>
    </lineage>
</organism>
<dbReference type="PROSITE" id="PS50090">
    <property type="entry name" value="MYB_LIKE"/>
    <property type="match status" value="1"/>
</dbReference>
<gene>
    <name evidence="3" type="ORF">RS030_213426</name>
</gene>